<comment type="catalytic activity">
    <reaction evidence="6">
        <text>a sn-glycero-3-phosphodiester + H2O = an alcohol + sn-glycerol 3-phosphate + H(+)</text>
        <dbReference type="Rhea" id="RHEA:12969"/>
        <dbReference type="ChEBI" id="CHEBI:15377"/>
        <dbReference type="ChEBI" id="CHEBI:15378"/>
        <dbReference type="ChEBI" id="CHEBI:30879"/>
        <dbReference type="ChEBI" id="CHEBI:57597"/>
        <dbReference type="ChEBI" id="CHEBI:83408"/>
        <dbReference type="EC" id="3.1.4.46"/>
    </reaction>
</comment>
<name>A0A0M8MF79_9MICO</name>
<dbReference type="GO" id="GO:0008889">
    <property type="term" value="F:glycerophosphodiester phosphodiesterase activity"/>
    <property type="evidence" value="ECO:0007669"/>
    <property type="project" value="UniProtKB-EC"/>
</dbReference>
<organism evidence="8 9">
    <name type="scientific">Microbacterium aurantiacum</name>
    <dbReference type="NCBI Taxonomy" id="162393"/>
    <lineage>
        <taxon>Bacteria</taxon>
        <taxon>Bacillati</taxon>
        <taxon>Actinomycetota</taxon>
        <taxon>Actinomycetes</taxon>
        <taxon>Micrococcales</taxon>
        <taxon>Microbacteriaceae</taxon>
        <taxon>Microbacterium</taxon>
    </lineage>
</organism>
<dbReference type="KEGG" id="mcw:A8L33_06745"/>
<dbReference type="GO" id="GO:0042597">
    <property type="term" value="C:periplasmic space"/>
    <property type="evidence" value="ECO:0007669"/>
    <property type="project" value="TreeGrafter"/>
</dbReference>
<evidence type="ECO:0000313" key="9">
    <source>
        <dbReference type="Proteomes" id="UP000037737"/>
    </source>
</evidence>
<dbReference type="EMBL" id="LAVO01000012">
    <property type="protein sequence ID" value="KOS10248.1"/>
    <property type="molecule type" value="Genomic_DNA"/>
</dbReference>
<protein>
    <recommendedName>
        <fullName evidence="2">glycerophosphodiester phosphodiesterase</fullName>
        <ecNumber evidence="2">3.1.4.46</ecNumber>
    </recommendedName>
</protein>
<dbReference type="EC" id="3.1.4.46" evidence="2"/>
<dbReference type="GO" id="GO:0006629">
    <property type="term" value="P:lipid metabolic process"/>
    <property type="evidence" value="ECO:0007669"/>
    <property type="project" value="InterPro"/>
</dbReference>
<feature type="domain" description="GP-PDE" evidence="7">
    <location>
        <begin position="7"/>
        <end position="335"/>
    </location>
</feature>
<evidence type="ECO:0000256" key="4">
    <source>
        <dbReference type="ARBA" id="ARBA00022798"/>
    </source>
</evidence>
<keyword evidence="9" id="KW-1185">Reference proteome</keyword>
<keyword evidence="5" id="KW-0378">Hydrolase</keyword>
<dbReference type="OrthoDB" id="9758957at2"/>
<dbReference type="GO" id="GO:0006071">
    <property type="term" value="P:glycerol metabolic process"/>
    <property type="evidence" value="ECO:0007669"/>
    <property type="project" value="UniProtKB-KW"/>
</dbReference>
<gene>
    <name evidence="8" type="ORF">XI38_11745</name>
</gene>
<dbReference type="Proteomes" id="UP000037737">
    <property type="component" value="Unassembled WGS sequence"/>
</dbReference>
<comment type="similarity">
    <text evidence="1">Belongs to the glycerophosphoryl diester phosphodiesterase family.</text>
</comment>
<sequence>MSRRSRPLVIGHRGAPGYRPEHSRSSYDLALAMGVDAVEPDVVVTRDGALVVRHENEISGTTDVADRPEFADRRTRKRVDGEELEGWFTEDFTAAELQSLRCRERIPGIRSTSATFDDTQPVLLLRDVLDLVRRGSLEAGREIGVVLEIKHPTYFAALGWDVARLVADELHAAGWGAGQLPLTIESFESTVLADLRARAVSATYIYLLEASGSPFDLVAAQGKAAPTYAQTAAPSGLDALIGAVDGISVDKRMILAPDRLGRATGPSPIVADAHARGLLVFTWTARCENAFLIPQFRTRGGKAAFGDWEGEWALLAASGIDGVFVDHADLGVRFFGADADDGEDRRLG</sequence>
<dbReference type="PROSITE" id="PS51704">
    <property type="entry name" value="GP_PDE"/>
    <property type="match status" value="1"/>
</dbReference>
<dbReference type="Pfam" id="PF03009">
    <property type="entry name" value="GDPD"/>
    <property type="match status" value="1"/>
</dbReference>
<proteinExistence type="inferred from homology"/>
<dbReference type="PATRIC" id="fig|84292.3.peg.2386"/>
<evidence type="ECO:0000256" key="6">
    <source>
        <dbReference type="ARBA" id="ARBA00047512"/>
    </source>
</evidence>
<reference evidence="8" key="1">
    <citation type="submission" date="2015-04" db="EMBL/GenBank/DDBJ databases">
        <title>Complete genome sequence of Microbacterium chocolatum SIT 101, a bacterium enantioselectively hydrolyzing mesomeric diesters.</title>
        <authorList>
            <person name="Li X."/>
            <person name="Xu Y."/>
        </authorList>
    </citation>
    <scope>NUCLEOTIDE SEQUENCE [LARGE SCALE GENOMIC DNA]</scope>
    <source>
        <strain evidence="8">SIT 101</strain>
    </source>
</reference>
<comment type="caution">
    <text evidence="8">The sequence shown here is derived from an EMBL/GenBank/DDBJ whole genome shotgun (WGS) entry which is preliminary data.</text>
</comment>
<accession>A0A0M8MF79</accession>
<keyword evidence="4" id="KW-0319">Glycerol metabolism</keyword>
<dbReference type="InterPro" id="IPR030395">
    <property type="entry name" value="GP_PDE_dom"/>
</dbReference>
<dbReference type="Gene3D" id="3.20.20.190">
    <property type="entry name" value="Phosphatidylinositol (PI) phosphodiesterase"/>
    <property type="match status" value="1"/>
</dbReference>
<keyword evidence="3" id="KW-0732">Signal</keyword>
<dbReference type="PANTHER" id="PTHR43620:SF7">
    <property type="entry name" value="GLYCEROPHOSPHODIESTER PHOSPHODIESTERASE GDPD5-RELATED"/>
    <property type="match status" value="1"/>
</dbReference>
<dbReference type="AlphaFoldDB" id="A0A0M8MF79"/>
<dbReference type="SUPFAM" id="SSF51695">
    <property type="entry name" value="PLC-like phosphodiesterases"/>
    <property type="match status" value="1"/>
</dbReference>
<evidence type="ECO:0000256" key="1">
    <source>
        <dbReference type="ARBA" id="ARBA00007277"/>
    </source>
</evidence>
<evidence type="ECO:0000313" key="8">
    <source>
        <dbReference type="EMBL" id="KOS10248.1"/>
    </source>
</evidence>
<evidence type="ECO:0000259" key="7">
    <source>
        <dbReference type="PROSITE" id="PS51704"/>
    </source>
</evidence>
<evidence type="ECO:0000256" key="2">
    <source>
        <dbReference type="ARBA" id="ARBA00012247"/>
    </source>
</evidence>
<evidence type="ECO:0000256" key="5">
    <source>
        <dbReference type="ARBA" id="ARBA00022801"/>
    </source>
</evidence>
<dbReference type="InterPro" id="IPR017946">
    <property type="entry name" value="PLC-like_Pdiesterase_TIM-brl"/>
</dbReference>
<evidence type="ECO:0000256" key="3">
    <source>
        <dbReference type="ARBA" id="ARBA00022729"/>
    </source>
</evidence>
<dbReference type="PANTHER" id="PTHR43620">
    <property type="entry name" value="GLYCEROPHOSPHORYL DIESTER PHOSPHODIESTERASE"/>
    <property type="match status" value="1"/>
</dbReference>